<dbReference type="PANTHER" id="PTHR12558">
    <property type="entry name" value="CELL DIVISION CYCLE 16,23,27"/>
    <property type="match status" value="1"/>
</dbReference>
<comment type="caution">
    <text evidence="2">The sequence shown here is derived from an EMBL/GenBank/DDBJ whole genome shotgun (WGS) entry which is preliminary data.</text>
</comment>
<dbReference type="InterPro" id="IPR019734">
    <property type="entry name" value="TPR_rpt"/>
</dbReference>
<gene>
    <name evidence="2" type="ORF">ENF18_02740</name>
</gene>
<reference evidence="2" key="1">
    <citation type="journal article" date="2020" name="mSystems">
        <title>Genome- and Community-Level Interaction Insights into Carbon Utilization and Element Cycling Functions of Hydrothermarchaeota in Hydrothermal Sediment.</title>
        <authorList>
            <person name="Zhou Z."/>
            <person name="Liu Y."/>
            <person name="Xu W."/>
            <person name="Pan J."/>
            <person name="Luo Z.H."/>
            <person name="Li M."/>
        </authorList>
    </citation>
    <scope>NUCLEOTIDE SEQUENCE [LARGE SCALE GENOMIC DNA]</scope>
    <source>
        <strain evidence="2">HyVt-102</strain>
    </source>
</reference>
<dbReference type="InterPro" id="IPR011990">
    <property type="entry name" value="TPR-like_helical_dom_sf"/>
</dbReference>
<dbReference type="PANTHER" id="PTHR12558:SF13">
    <property type="entry name" value="CELL DIVISION CYCLE PROTEIN 27 HOMOLOG"/>
    <property type="match status" value="1"/>
</dbReference>
<dbReference type="Gene3D" id="1.25.40.10">
    <property type="entry name" value="Tetratricopeptide repeat domain"/>
    <property type="match status" value="3"/>
</dbReference>
<dbReference type="Pfam" id="PF13432">
    <property type="entry name" value="TPR_16"/>
    <property type="match status" value="1"/>
</dbReference>
<dbReference type="PROSITE" id="PS50005">
    <property type="entry name" value="TPR"/>
    <property type="match status" value="1"/>
</dbReference>
<dbReference type="SUPFAM" id="SSF48452">
    <property type="entry name" value="TPR-like"/>
    <property type="match status" value="2"/>
</dbReference>
<organism evidence="2">
    <name type="scientific">candidate division WOR-3 bacterium</name>
    <dbReference type="NCBI Taxonomy" id="2052148"/>
    <lineage>
        <taxon>Bacteria</taxon>
        <taxon>Bacteria division WOR-3</taxon>
    </lineage>
</organism>
<dbReference type="Proteomes" id="UP000885847">
    <property type="component" value="Unassembled WGS sequence"/>
</dbReference>
<dbReference type="Pfam" id="PF13174">
    <property type="entry name" value="TPR_6"/>
    <property type="match status" value="3"/>
</dbReference>
<dbReference type="EMBL" id="DQWE01000125">
    <property type="protein sequence ID" value="HDI82694.1"/>
    <property type="molecule type" value="Genomic_DNA"/>
</dbReference>
<evidence type="ECO:0000313" key="2">
    <source>
        <dbReference type="EMBL" id="HDI82694.1"/>
    </source>
</evidence>
<feature type="repeat" description="TPR" evidence="1">
    <location>
        <begin position="341"/>
        <end position="374"/>
    </location>
</feature>
<dbReference type="AlphaFoldDB" id="A0A7C0ZCH8"/>
<proteinExistence type="predicted"/>
<name>A0A7C0ZCH8_UNCW3</name>
<keyword evidence="1" id="KW-0802">TPR repeat</keyword>
<feature type="non-terminal residue" evidence="2">
    <location>
        <position position="583"/>
    </location>
</feature>
<accession>A0A7C0ZCH8</accession>
<protein>
    <submittedName>
        <fullName evidence="2">Tetratricopeptide repeat protein</fullName>
    </submittedName>
</protein>
<sequence>MILFFFFTLLDIQPERTDRGLILLNEAVVKIERGDTCGLMGILSLLKGSGYKNEADFLLGIYLLNSGNYREAENLLSLTETPDYVKGILAIYSGKGLPVALMSSLPDTLKFNLIFYTEDTVLIDSILSTLNLPPVYKKIAEGYSLFLKGKYSESASIFKGLLGIYRERIVRDYLYASLLGANKWREIIELEEKIKYDSPVKCFATATAFYSLKKYRDAEKFFSAGTTSIYRVHFLYGLGWTEYRLRKYRNSVKAFEAFFKEPIKNLVLPARYRLARAYLKLGDLKSLEIFKEMVRDSVKSSFDDDAMFLIGKVYFVINRLDSAKKYLLRTILDFPDSPWTPYAGRYLGDLFSRKSDYKKAGQYYDLALKFNPPEKLKDELIYYRELMNYKQGKYRSTIEFYREFVKRYPNNSRMPEVMESMGEFYINMGRYRKGIEVLKRLLEKPIDRDMGIRVVLKIFEAYQKIGKDEEGIEFVSDFIEKKCQDCDNLYRALGDYYMEKDVTGKAIEYFRKIKGRELKPYALYMIGKAYFNTGFYGEAKVVLEEILTKFKDSPYYWKAYLLKLNSLSMEGQEEDLISEVENM</sequence>
<evidence type="ECO:0000256" key="1">
    <source>
        <dbReference type="PROSITE-ProRule" id="PRU00339"/>
    </source>
</evidence>